<dbReference type="NCBIfam" id="TIGR00694">
    <property type="entry name" value="thiM"/>
    <property type="match status" value="1"/>
</dbReference>
<evidence type="ECO:0000256" key="5">
    <source>
        <dbReference type="ARBA" id="ARBA00022723"/>
    </source>
</evidence>
<dbReference type="RefSeq" id="WP_073202909.1">
    <property type="nucleotide sequence ID" value="NZ_FRCZ01000007.1"/>
</dbReference>
<comment type="catalytic activity">
    <reaction evidence="1 11">
        <text>5-(2-hydroxyethyl)-4-methylthiazole + ATP = 4-methyl-5-(2-phosphooxyethyl)-thiazole + ADP + H(+)</text>
        <dbReference type="Rhea" id="RHEA:24212"/>
        <dbReference type="ChEBI" id="CHEBI:15378"/>
        <dbReference type="ChEBI" id="CHEBI:17957"/>
        <dbReference type="ChEBI" id="CHEBI:30616"/>
        <dbReference type="ChEBI" id="CHEBI:58296"/>
        <dbReference type="ChEBI" id="CHEBI:456216"/>
        <dbReference type="EC" id="2.7.1.50"/>
    </reaction>
</comment>
<keyword evidence="9 11" id="KW-0460">Magnesium</keyword>
<feature type="binding site" evidence="11">
    <location>
        <position position="40"/>
    </location>
    <ligand>
        <name>substrate</name>
    </ligand>
</feature>
<keyword evidence="8 11" id="KW-0067">ATP-binding</keyword>
<dbReference type="UniPathway" id="UPA00060">
    <property type="reaction ID" value="UER00139"/>
</dbReference>
<dbReference type="NCBIfam" id="NF006830">
    <property type="entry name" value="PRK09355.1"/>
    <property type="match status" value="1"/>
</dbReference>
<dbReference type="GO" id="GO:0005524">
    <property type="term" value="F:ATP binding"/>
    <property type="evidence" value="ECO:0007669"/>
    <property type="project" value="UniProtKB-UniRule"/>
</dbReference>
<evidence type="ECO:0000256" key="10">
    <source>
        <dbReference type="ARBA" id="ARBA00022977"/>
    </source>
</evidence>
<keyword evidence="4 11" id="KW-0808">Transferase</keyword>
<comment type="cofactor">
    <cofactor evidence="2 11">
        <name>Mg(2+)</name>
        <dbReference type="ChEBI" id="CHEBI:18420"/>
    </cofactor>
</comment>
<feature type="binding site" evidence="11">
    <location>
        <position position="161"/>
    </location>
    <ligand>
        <name>ATP</name>
        <dbReference type="ChEBI" id="CHEBI:30616"/>
    </ligand>
</feature>
<gene>
    <name evidence="11" type="primary">thiM</name>
    <name evidence="12" type="ORF">SAMN05216179_3279</name>
</gene>
<feature type="binding site" evidence="11">
    <location>
        <position position="188"/>
    </location>
    <ligand>
        <name>substrate</name>
    </ligand>
</feature>
<organism evidence="12 13">
    <name type="scientific">Gracilibacillus kekensis</name>
    <dbReference type="NCBI Taxonomy" id="1027249"/>
    <lineage>
        <taxon>Bacteria</taxon>
        <taxon>Bacillati</taxon>
        <taxon>Bacillota</taxon>
        <taxon>Bacilli</taxon>
        <taxon>Bacillales</taxon>
        <taxon>Bacillaceae</taxon>
        <taxon>Gracilibacillus</taxon>
    </lineage>
</organism>
<keyword evidence="7 11" id="KW-0418">Kinase</keyword>
<dbReference type="PRINTS" id="PR01099">
    <property type="entry name" value="HYETHTZKNASE"/>
</dbReference>
<evidence type="ECO:0000256" key="11">
    <source>
        <dbReference type="HAMAP-Rule" id="MF_00228"/>
    </source>
</evidence>
<dbReference type="CDD" id="cd01170">
    <property type="entry name" value="THZ_kinase"/>
    <property type="match status" value="1"/>
</dbReference>
<name>A0A1M7QK69_9BACI</name>
<comment type="similarity">
    <text evidence="11">Belongs to the Thz kinase family.</text>
</comment>
<dbReference type="STRING" id="1027249.SAMN05216179_3279"/>
<evidence type="ECO:0000256" key="8">
    <source>
        <dbReference type="ARBA" id="ARBA00022840"/>
    </source>
</evidence>
<dbReference type="GO" id="GO:0000287">
    <property type="term" value="F:magnesium ion binding"/>
    <property type="evidence" value="ECO:0007669"/>
    <property type="project" value="UniProtKB-UniRule"/>
</dbReference>
<keyword evidence="6 11" id="KW-0547">Nucleotide-binding</keyword>
<reference evidence="12 13" key="1">
    <citation type="submission" date="2016-11" db="EMBL/GenBank/DDBJ databases">
        <authorList>
            <person name="Jaros S."/>
            <person name="Januszkiewicz K."/>
            <person name="Wedrychowicz H."/>
        </authorList>
    </citation>
    <scope>NUCLEOTIDE SEQUENCE [LARGE SCALE GENOMIC DNA]</scope>
    <source>
        <strain evidence="12 13">CGMCC 1.10681</strain>
    </source>
</reference>
<evidence type="ECO:0000256" key="2">
    <source>
        <dbReference type="ARBA" id="ARBA00001946"/>
    </source>
</evidence>
<dbReference type="EMBL" id="FRCZ01000007">
    <property type="protein sequence ID" value="SHN31461.1"/>
    <property type="molecule type" value="Genomic_DNA"/>
</dbReference>
<dbReference type="Proteomes" id="UP000184184">
    <property type="component" value="Unassembled WGS sequence"/>
</dbReference>
<evidence type="ECO:0000256" key="4">
    <source>
        <dbReference type="ARBA" id="ARBA00022679"/>
    </source>
</evidence>
<dbReference type="PANTHER" id="PTHR20858">
    <property type="entry name" value="PHOSPHOMETHYLPYRIMIDINE KINASE"/>
    <property type="match status" value="1"/>
</dbReference>
<dbReference type="GO" id="GO:0005829">
    <property type="term" value="C:cytosol"/>
    <property type="evidence" value="ECO:0007669"/>
    <property type="project" value="TreeGrafter"/>
</dbReference>
<keyword evidence="5 11" id="KW-0479">Metal-binding</keyword>
<dbReference type="GO" id="GO:0009229">
    <property type="term" value="P:thiamine diphosphate biosynthetic process"/>
    <property type="evidence" value="ECO:0007669"/>
    <property type="project" value="UniProtKB-UniRule"/>
</dbReference>
<dbReference type="PIRSF" id="PIRSF000513">
    <property type="entry name" value="Thz_kinase"/>
    <property type="match status" value="1"/>
</dbReference>
<evidence type="ECO:0000256" key="6">
    <source>
        <dbReference type="ARBA" id="ARBA00022741"/>
    </source>
</evidence>
<comment type="function">
    <text evidence="11">Catalyzes the phosphorylation of the hydroxyl group of 4-methyl-5-beta-hydroxyethylthiazole (THZ).</text>
</comment>
<dbReference type="HAMAP" id="MF_00228">
    <property type="entry name" value="Thz_kinase"/>
    <property type="match status" value="1"/>
</dbReference>
<dbReference type="GO" id="GO:0008972">
    <property type="term" value="F:phosphomethylpyrimidine kinase activity"/>
    <property type="evidence" value="ECO:0007669"/>
    <property type="project" value="TreeGrafter"/>
</dbReference>
<keyword evidence="10 11" id="KW-0784">Thiamine biosynthesis</keyword>
<comment type="pathway">
    <text evidence="3 11">Cofactor biosynthesis; thiamine diphosphate biosynthesis; 4-methyl-5-(2-phosphoethyl)-thiazole from 5-(2-hydroxyethyl)-4-methylthiazole: step 1/1.</text>
</comment>
<feature type="binding site" evidence="11">
    <location>
        <position position="116"/>
    </location>
    <ligand>
        <name>ATP</name>
        <dbReference type="ChEBI" id="CHEBI:30616"/>
    </ligand>
</feature>
<evidence type="ECO:0000256" key="7">
    <source>
        <dbReference type="ARBA" id="ARBA00022777"/>
    </source>
</evidence>
<protein>
    <recommendedName>
        <fullName evidence="11">Hydroxyethylthiazole kinase</fullName>
        <ecNumber evidence="11">2.7.1.50</ecNumber>
    </recommendedName>
    <alternativeName>
        <fullName evidence="11">4-methyl-5-beta-hydroxyethylthiazole kinase</fullName>
        <shortName evidence="11">TH kinase</shortName>
        <shortName evidence="11">Thz kinase</shortName>
    </alternativeName>
</protein>
<accession>A0A1M7QK69</accession>
<evidence type="ECO:0000313" key="12">
    <source>
        <dbReference type="EMBL" id="SHN31461.1"/>
    </source>
</evidence>
<dbReference type="PANTHER" id="PTHR20858:SF17">
    <property type="entry name" value="HYDROXYMETHYLPYRIMIDINE_PHOSPHOMETHYLPYRIMIDINE KINASE THI20-RELATED"/>
    <property type="match status" value="1"/>
</dbReference>
<dbReference type="EC" id="2.7.1.50" evidence="11"/>
<dbReference type="InterPro" id="IPR029056">
    <property type="entry name" value="Ribokinase-like"/>
</dbReference>
<dbReference type="OrthoDB" id="9778146at2"/>
<proteinExistence type="inferred from homology"/>
<keyword evidence="13" id="KW-1185">Reference proteome</keyword>
<evidence type="ECO:0000256" key="1">
    <source>
        <dbReference type="ARBA" id="ARBA00001771"/>
    </source>
</evidence>
<sequence length="260" mass="27342">MSHLITKVRSKQPLIHNITNQVVMNFTANGLYALGASPVMANAKEEVEEMAAKADALVLNIGTLTSDQVEAMILAGKSANQAGIPVVLDPVGVGATKFRTASALKILDQVQVSCIRGNAGEIANLAGVETKVRGVDGAEDIDVQQLAEVAFTKLQCPLAITGAQDIIIDANQITFIANGHPLLTKVTGTGCLLSSVVAAFLAVSDDVQTAISDAISYYGIAAELAAAEHQNPGSFQVAFLDQLFLVDEKTINEKKRITRS</sequence>
<evidence type="ECO:0000256" key="9">
    <source>
        <dbReference type="ARBA" id="ARBA00022842"/>
    </source>
</evidence>
<dbReference type="AlphaFoldDB" id="A0A1M7QK69"/>
<dbReference type="GO" id="GO:0009228">
    <property type="term" value="P:thiamine biosynthetic process"/>
    <property type="evidence" value="ECO:0007669"/>
    <property type="project" value="UniProtKB-KW"/>
</dbReference>
<evidence type="ECO:0000256" key="3">
    <source>
        <dbReference type="ARBA" id="ARBA00004868"/>
    </source>
</evidence>
<dbReference type="GO" id="GO:0004417">
    <property type="term" value="F:hydroxyethylthiazole kinase activity"/>
    <property type="evidence" value="ECO:0007669"/>
    <property type="project" value="UniProtKB-UniRule"/>
</dbReference>
<dbReference type="InterPro" id="IPR000417">
    <property type="entry name" value="Hyethyz_kinase"/>
</dbReference>
<dbReference type="GO" id="GO:0008902">
    <property type="term" value="F:hydroxymethylpyrimidine kinase activity"/>
    <property type="evidence" value="ECO:0007669"/>
    <property type="project" value="TreeGrafter"/>
</dbReference>
<evidence type="ECO:0000313" key="13">
    <source>
        <dbReference type="Proteomes" id="UP000184184"/>
    </source>
</evidence>
<dbReference type="Gene3D" id="3.40.1190.20">
    <property type="match status" value="1"/>
</dbReference>
<dbReference type="SUPFAM" id="SSF53613">
    <property type="entry name" value="Ribokinase-like"/>
    <property type="match status" value="1"/>
</dbReference>
<dbReference type="Pfam" id="PF02110">
    <property type="entry name" value="HK"/>
    <property type="match status" value="1"/>
</dbReference>